<sequence length="462" mass="52679">MSWFSRCSWCGGPFDGGNCWQCTNVSFEDEFVRHPDPISNDETPDLSYPPSQPQTSSFDQFYCFECGDPLEDGYSIDHHPQSIQEDLKELSHKDELFKTMQSMVEMFRQQEQAANLSTYSPEPLRRFNSIYYDNDDDEERTIPLNEIFSQIPPSIAITPVLPTMELEDSLSIGDENLSTIPEKESDEFIKSSVEDLVPILSESEDTSDNDSEYDLPFCDDSSPLDVLGENFVTFFNPLFNDNNAFTSSDDGSLPEEDVPKENFKIYSNPLFEFDDEYISSDVNPLFNEMLEDIENKDSYVSNLDEQTLLVTPLSDANEDECFDPGGKIDEIDAFLDMDISTDIENGVHDSKGDIIYLESLLINDTIPNLPLEVTDIQVMDKNEAKRTKLSMRLEEREKSKPKAYSFFMGQPSDPRAKMMDLEIGCKSRVEIEGLKTLLKAYNLPLPAINRGKFHTVGYLEYE</sequence>
<proteinExistence type="predicted"/>
<accession>A0ABQ5EYI4</accession>
<evidence type="ECO:0000313" key="3">
    <source>
        <dbReference type="Proteomes" id="UP001151760"/>
    </source>
</evidence>
<keyword evidence="3" id="KW-1185">Reference proteome</keyword>
<name>A0ABQ5EYI4_9ASTR</name>
<reference evidence="2" key="1">
    <citation type="journal article" date="2022" name="Int. J. Mol. Sci.">
        <title>Draft Genome of Tanacetum Coccineum: Genomic Comparison of Closely Related Tanacetum-Family Plants.</title>
        <authorList>
            <person name="Yamashiro T."/>
            <person name="Shiraishi A."/>
            <person name="Nakayama K."/>
            <person name="Satake H."/>
        </authorList>
    </citation>
    <scope>NUCLEOTIDE SEQUENCE</scope>
</reference>
<protein>
    <submittedName>
        <fullName evidence="2">Uncharacterized protein</fullName>
    </submittedName>
</protein>
<feature type="region of interest" description="Disordered" evidence="1">
    <location>
        <begin position="33"/>
        <end position="54"/>
    </location>
</feature>
<evidence type="ECO:0000313" key="2">
    <source>
        <dbReference type="EMBL" id="GJT55627.1"/>
    </source>
</evidence>
<comment type="caution">
    <text evidence="2">The sequence shown here is derived from an EMBL/GenBank/DDBJ whole genome shotgun (WGS) entry which is preliminary data.</text>
</comment>
<organism evidence="2 3">
    <name type="scientific">Tanacetum coccineum</name>
    <dbReference type="NCBI Taxonomy" id="301880"/>
    <lineage>
        <taxon>Eukaryota</taxon>
        <taxon>Viridiplantae</taxon>
        <taxon>Streptophyta</taxon>
        <taxon>Embryophyta</taxon>
        <taxon>Tracheophyta</taxon>
        <taxon>Spermatophyta</taxon>
        <taxon>Magnoliopsida</taxon>
        <taxon>eudicotyledons</taxon>
        <taxon>Gunneridae</taxon>
        <taxon>Pentapetalae</taxon>
        <taxon>asterids</taxon>
        <taxon>campanulids</taxon>
        <taxon>Asterales</taxon>
        <taxon>Asteraceae</taxon>
        <taxon>Asteroideae</taxon>
        <taxon>Anthemideae</taxon>
        <taxon>Anthemidinae</taxon>
        <taxon>Tanacetum</taxon>
    </lineage>
</organism>
<gene>
    <name evidence="2" type="ORF">Tco_0990681</name>
</gene>
<dbReference type="Proteomes" id="UP001151760">
    <property type="component" value="Unassembled WGS sequence"/>
</dbReference>
<reference evidence="2" key="2">
    <citation type="submission" date="2022-01" db="EMBL/GenBank/DDBJ databases">
        <authorList>
            <person name="Yamashiro T."/>
            <person name="Shiraishi A."/>
            <person name="Satake H."/>
            <person name="Nakayama K."/>
        </authorList>
    </citation>
    <scope>NUCLEOTIDE SEQUENCE</scope>
</reference>
<evidence type="ECO:0000256" key="1">
    <source>
        <dbReference type="SAM" id="MobiDB-lite"/>
    </source>
</evidence>
<dbReference type="EMBL" id="BQNB010016774">
    <property type="protein sequence ID" value="GJT55627.1"/>
    <property type="molecule type" value="Genomic_DNA"/>
</dbReference>